<dbReference type="CDD" id="cd00158">
    <property type="entry name" value="RHOD"/>
    <property type="match status" value="1"/>
</dbReference>
<keyword evidence="3" id="KW-1185">Reference proteome</keyword>
<dbReference type="InterPro" id="IPR001763">
    <property type="entry name" value="Rhodanese-like_dom"/>
</dbReference>
<dbReference type="SMART" id="SM00450">
    <property type="entry name" value="RHOD"/>
    <property type="match status" value="1"/>
</dbReference>
<evidence type="ECO:0000313" key="2">
    <source>
        <dbReference type="EMBL" id="ADY62035.1"/>
    </source>
</evidence>
<feature type="domain" description="Rhodanese" evidence="1">
    <location>
        <begin position="15"/>
        <end position="108"/>
    </location>
</feature>
<evidence type="ECO:0000259" key="1">
    <source>
        <dbReference type="PROSITE" id="PS50206"/>
    </source>
</evidence>
<dbReference type="Pfam" id="PF00581">
    <property type="entry name" value="Rhodanese"/>
    <property type="match status" value="1"/>
</dbReference>
<name>F0SLC9_RUBBR</name>
<dbReference type="Gene3D" id="3.40.250.10">
    <property type="entry name" value="Rhodanese-like domain"/>
    <property type="match status" value="1"/>
</dbReference>
<proteinExistence type="predicted"/>
<dbReference type="SUPFAM" id="SSF52821">
    <property type="entry name" value="Rhodanese/Cell cycle control phosphatase"/>
    <property type="match status" value="1"/>
</dbReference>
<dbReference type="AlphaFoldDB" id="F0SLC9"/>
<dbReference type="PROSITE" id="PS50206">
    <property type="entry name" value="RHODANESE_3"/>
    <property type="match status" value="1"/>
</dbReference>
<protein>
    <submittedName>
        <fullName evidence="2">Rhodanese-like protein</fullName>
    </submittedName>
</protein>
<dbReference type="InterPro" id="IPR036873">
    <property type="entry name" value="Rhodanese-like_dom_sf"/>
</dbReference>
<gene>
    <name evidence="2" type="ordered locus">Plabr_4463</name>
</gene>
<dbReference type="eggNOG" id="COG0607">
    <property type="taxonomic scope" value="Bacteria"/>
</dbReference>
<dbReference type="HOGENOM" id="CLU_089574_6_4_0"/>
<reference evidence="3" key="1">
    <citation type="submission" date="2011-02" db="EMBL/GenBank/DDBJ databases">
        <title>The complete genome of Planctomyces brasiliensis DSM 5305.</title>
        <authorList>
            <person name="Lucas S."/>
            <person name="Copeland A."/>
            <person name="Lapidus A."/>
            <person name="Bruce D."/>
            <person name="Goodwin L."/>
            <person name="Pitluck S."/>
            <person name="Kyrpides N."/>
            <person name="Mavromatis K."/>
            <person name="Pagani I."/>
            <person name="Ivanova N."/>
            <person name="Ovchinnikova G."/>
            <person name="Lu M."/>
            <person name="Detter J.C."/>
            <person name="Han C."/>
            <person name="Land M."/>
            <person name="Hauser L."/>
            <person name="Markowitz V."/>
            <person name="Cheng J.-F."/>
            <person name="Hugenholtz P."/>
            <person name="Woyke T."/>
            <person name="Wu D."/>
            <person name="Tindall B."/>
            <person name="Pomrenke H.G."/>
            <person name="Brambilla E."/>
            <person name="Klenk H.-P."/>
            <person name="Eisen J.A."/>
        </authorList>
    </citation>
    <scope>NUCLEOTIDE SEQUENCE [LARGE SCALE GENOMIC DNA]</scope>
    <source>
        <strain evidence="3">ATCC 49424 / DSM 5305 / JCM 21570 / NBRC 103401 / IFAM 1448</strain>
    </source>
</reference>
<dbReference type="OrthoDB" id="9802991at2"/>
<dbReference type="KEGG" id="pbs:Plabr_4463"/>
<dbReference type="STRING" id="756272.Plabr_4463"/>
<dbReference type="EMBL" id="CP002546">
    <property type="protein sequence ID" value="ADY62035.1"/>
    <property type="molecule type" value="Genomic_DNA"/>
</dbReference>
<sequence length="108" mass="12536">MQTINRQQARELIDNEPDLAVVEVLNQEEYADFHLPRAEHVPYGDQFDQQIEQKFSDKTRPMLVYCKNTECPASDKAASRLDELGYRSVFDYEAGKVDWKEAGLPVER</sequence>
<evidence type="ECO:0000313" key="3">
    <source>
        <dbReference type="Proteomes" id="UP000006860"/>
    </source>
</evidence>
<accession>F0SLC9</accession>
<organism evidence="2 3">
    <name type="scientific">Rubinisphaera brasiliensis (strain ATCC 49424 / DSM 5305 / JCM 21570 / IAM 15109 / NBRC 103401 / IFAM 1448)</name>
    <name type="common">Planctomyces brasiliensis</name>
    <dbReference type="NCBI Taxonomy" id="756272"/>
    <lineage>
        <taxon>Bacteria</taxon>
        <taxon>Pseudomonadati</taxon>
        <taxon>Planctomycetota</taxon>
        <taxon>Planctomycetia</taxon>
        <taxon>Planctomycetales</taxon>
        <taxon>Planctomycetaceae</taxon>
        <taxon>Rubinisphaera</taxon>
    </lineage>
</organism>
<dbReference type="Proteomes" id="UP000006860">
    <property type="component" value="Chromosome"/>
</dbReference>
<dbReference type="RefSeq" id="WP_013630740.1">
    <property type="nucleotide sequence ID" value="NC_015174.1"/>
</dbReference>